<feature type="transmembrane region" description="Helical" evidence="5">
    <location>
        <begin position="93"/>
        <end position="114"/>
    </location>
</feature>
<organism evidence="6 9">
    <name type="scientific">Saccharopolyspora kobensis</name>
    <dbReference type="NCBI Taxonomy" id="146035"/>
    <lineage>
        <taxon>Bacteria</taxon>
        <taxon>Bacillati</taxon>
        <taxon>Actinomycetota</taxon>
        <taxon>Actinomycetes</taxon>
        <taxon>Pseudonocardiales</taxon>
        <taxon>Pseudonocardiaceae</taxon>
        <taxon>Saccharopolyspora</taxon>
    </lineage>
</organism>
<evidence type="ECO:0000256" key="4">
    <source>
        <dbReference type="ARBA" id="ARBA00023136"/>
    </source>
</evidence>
<keyword evidence="4 5" id="KW-0472">Membrane</keyword>
<evidence type="ECO:0000256" key="5">
    <source>
        <dbReference type="SAM" id="Phobius"/>
    </source>
</evidence>
<dbReference type="RefSeq" id="WP_093356971.1">
    <property type="nucleotide sequence ID" value="NZ_FNVB01000013.1"/>
</dbReference>
<keyword evidence="2 5" id="KW-0812">Transmembrane</keyword>
<name>A0A1H6EJR5_9PSEU</name>
<dbReference type="EMBL" id="FNVB01000013">
    <property type="protein sequence ID" value="SEG96964.1"/>
    <property type="molecule type" value="Genomic_DNA"/>
</dbReference>
<protein>
    <submittedName>
        <fullName evidence="6">DoxX-like family protein</fullName>
    </submittedName>
</protein>
<dbReference type="Proteomes" id="UP000199690">
    <property type="component" value="Unassembled WGS sequence"/>
</dbReference>
<dbReference type="EMBL" id="FOME01000013">
    <property type="protein sequence ID" value="SFE65123.1"/>
    <property type="molecule type" value="Genomic_DNA"/>
</dbReference>
<accession>A0A1I2CBG0</accession>
<reference evidence="8 9" key="2">
    <citation type="submission" date="2016-10" db="EMBL/GenBank/DDBJ databases">
        <authorList>
            <person name="Varghese N."/>
            <person name="Submissions S."/>
        </authorList>
    </citation>
    <scope>NUCLEOTIDE SEQUENCE [LARGE SCALE GENOMIC DNA]</scope>
    <source>
        <strain evidence="9">ATCC 20501</strain>
        <strain evidence="7 8">CGMCC 4.3529</strain>
    </source>
</reference>
<evidence type="ECO:0000313" key="7">
    <source>
        <dbReference type="EMBL" id="SFE65123.1"/>
    </source>
</evidence>
<evidence type="ECO:0000313" key="8">
    <source>
        <dbReference type="Proteomes" id="UP000199690"/>
    </source>
</evidence>
<dbReference type="GO" id="GO:0016020">
    <property type="term" value="C:membrane"/>
    <property type="evidence" value="ECO:0007669"/>
    <property type="project" value="UniProtKB-SubCell"/>
</dbReference>
<keyword evidence="3 5" id="KW-1133">Transmembrane helix</keyword>
<evidence type="ECO:0000256" key="2">
    <source>
        <dbReference type="ARBA" id="ARBA00022692"/>
    </source>
</evidence>
<dbReference type="InterPro" id="IPR032808">
    <property type="entry name" value="DoxX"/>
</dbReference>
<reference evidence="6" key="1">
    <citation type="submission" date="2016-10" db="EMBL/GenBank/DDBJ databases">
        <authorList>
            <person name="de Groot N.N."/>
        </authorList>
    </citation>
    <scope>NUCLEOTIDE SEQUENCE [LARGE SCALE GENOMIC DNA]</scope>
    <source>
        <strain evidence="6">ATCC 20501</strain>
    </source>
</reference>
<evidence type="ECO:0000313" key="6">
    <source>
        <dbReference type="EMBL" id="SEG96964.1"/>
    </source>
</evidence>
<dbReference type="AlphaFoldDB" id="A0A1H6EJR5"/>
<gene>
    <name evidence="6" type="ORF">SAMN02982929_06596</name>
    <name evidence="7" type="ORF">SAMN05216506_11352</name>
</gene>
<evidence type="ECO:0000256" key="3">
    <source>
        <dbReference type="ARBA" id="ARBA00022989"/>
    </source>
</evidence>
<sequence length="116" mass="11727">MLTAYLIVTSITILFNAGIAAADLARAKFVLANSAAVQVPASWLPMLGSLKAAGALGLLVGLLGVRFIGIAAAVGLVLFYVGAIIAHVRARQYATLTAPGLFLGFATATLALSIGT</sequence>
<evidence type="ECO:0000256" key="1">
    <source>
        <dbReference type="ARBA" id="ARBA00004141"/>
    </source>
</evidence>
<proteinExistence type="predicted"/>
<feature type="transmembrane region" description="Helical" evidence="5">
    <location>
        <begin position="56"/>
        <end position="81"/>
    </location>
</feature>
<dbReference type="Proteomes" id="UP000236729">
    <property type="component" value="Unassembled WGS sequence"/>
</dbReference>
<evidence type="ECO:0000313" key="9">
    <source>
        <dbReference type="Proteomes" id="UP000236729"/>
    </source>
</evidence>
<dbReference type="Pfam" id="PF13564">
    <property type="entry name" value="DoxX_2"/>
    <property type="match status" value="1"/>
</dbReference>
<accession>A0A1H6EJR5</accession>
<comment type="subcellular location">
    <subcellularLocation>
        <location evidence="1">Membrane</location>
        <topology evidence="1">Multi-pass membrane protein</topology>
    </subcellularLocation>
</comment>
<keyword evidence="8" id="KW-1185">Reference proteome</keyword>